<dbReference type="SUPFAM" id="SSF110296">
    <property type="entry name" value="Oligoxyloglucan reducing end-specific cellobiohydrolase"/>
    <property type="match status" value="1"/>
</dbReference>
<comment type="caution">
    <text evidence="2">The sequence shown here is derived from an EMBL/GenBank/DDBJ whole genome shotgun (WGS) entry which is preliminary data.</text>
</comment>
<feature type="region of interest" description="Disordered" evidence="1">
    <location>
        <begin position="66"/>
        <end position="97"/>
    </location>
</feature>
<feature type="non-terminal residue" evidence="2">
    <location>
        <position position="282"/>
    </location>
</feature>
<keyword evidence="2" id="KW-0378">Hydrolase</keyword>
<dbReference type="AlphaFoldDB" id="T1CA52"/>
<evidence type="ECO:0000313" key="2">
    <source>
        <dbReference type="EMBL" id="EQD63305.1"/>
    </source>
</evidence>
<evidence type="ECO:0000256" key="1">
    <source>
        <dbReference type="SAM" id="MobiDB-lite"/>
    </source>
</evidence>
<organism evidence="2">
    <name type="scientific">mine drainage metagenome</name>
    <dbReference type="NCBI Taxonomy" id="410659"/>
    <lineage>
        <taxon>unclassified sequences</taxon>
        <taxon>metagenomes</taxon>
        <taxon>ecological metagenomes</taxon>
    </lineage>
</organism>
<name>T1CA52_9ZZZZ</name>
<reference evidence="2" key="1">
    <citation type="submission" date="2013-08" db="EMBL/GenBank/DDBJ databases">
        <authorList>
            <person name="Mendez C."/>
            <person name="Richter M."/>
            <person name="Ferrer M."/>
            <person name="Sanchez J."/>
        </authorList>
    </citation>
    <scope>NUCLEOTIDE SEQUENCE</scope>
</reference>
<dbReference type="Gene3D" id="2.130.10.10">
    <property type="entry name" value="YVTN repeat-like/Quinoprotein amine dehydrogenase"/>
    <property type="match status" value="1"/>
</dbReference>
<accession>T1CA52</accession>
<gene>
    <name evidence="2" type="ORF">B1A_09197</name>
</gene>
<dbReference type="InterPro" id="IPR015943">
    <property type="entry name" value="WD40/YVTN_repeat-like_dom_sf"/>
</dbReference>
<feature type="region of interest" description="Disordered" evidence="1">
    <location>
        <begin position="171"/>
        <end position="197"/>
    </location>
</feature>
<dbReference type="GO" id="GO:0016787">
    <property type="term" value="F:hydrolase activity"/>
    <property type="evidence" value="ECO:0007669"/>
    <property type="project" value="UniProtKB-KW"/>
</dbReference>
<reference evidence="2" key="2">
    <citation type="journal article" date="2014" name="ISME J.">
        <title>Microbial stratification in low pH oxic and suboxic macroscopic growths along an acid mine drainage.</title>
        <authorList>
            <person name="Mendez-Garcia C."/>
            <person name="Mesa V."/>
            <person name="Sprenger R.R."/>
            <person name="Richter M."/>
            <person name="Diez M.S."/>
            <person name="Solano J."/>
            <person name="Bargiela R."/>
            <person name="Golyshina O.V."/>
            <person name="Manteca A."/>
            <person name="Ramos J.L."/>
            <person name="Gallego J.R."/>
            <person name="Llorente I."/>
            <person name="Martins Dos Santos V.A."/>
            <person name="Jensen O.N."/>
            <person name="Pelaez A.I."/>
            <person name="Sanchez J."/>
            <person name="Ferrer M."/>
        </authorList>
    </citation>
    <scope>NUCLEOTIDE SEQUENCE</scope>
</reference>
<protein>
    <submittedName>
        <fullName evidence="2">Glycosyl hydrolase BNR repeat-containing protein</fullName>
    </submittedName>
</protein>
<dbReference type="EMBL" id="AUZX01006548">
    <property type="protein sequence ID" value="EQD63305.1"/>
    <property type="molecule type" value="Genomic_DNA"/>
</dbReference>
<proteinExistence type="predicted"/>
<sequence length="282" mass="30400">MATGQWENIAPNFGAKTKNYRASRSLPMKFDTAFDPGALYVAYQCLLVSRNGGHSWQAFSPALTTPKGKSPVPCGTPLPPPKKKAKRPRNPFKPAGPVINDFSISKVKPGVVWTVSSNGQIYNTMDGGKHWSNVSNITGAPPHTQFHTIEAGDKVDTAYVTARIVVKHRHKAAPPAHPKAGVPSHAPRHARAAGDKVNPAHATARIVVKHGHKAIPPAHPDIDVPLIWRTTDGGKTWVSIVRGLPRDQRTGNWVNVLRADPKQPGLLFAGTGTTVYVSFDNG</sequence>
<feature type="compositionally biased region" description="Basic residues" evidence="1">
    <location>
        <begin position="81"/>
        <end position="90"/>
    </location>
</feature>